<proteinExistence type="predicted"/>
<sequence>MPHPRYSSSSPFLSPPLLIILFPIFTLIFLFFAVPSFLSVTSHLLRPTSVKKSWDSFNIFLVVFAILCGVFARRNDDESSPAMIRSPLVPLLRMLRIGKRPKKEAPFRSNGLDSRRGRFMRTLRSDCNLQQLGLTG</sequence>
<gene>
    <name evidence="1" type="ORF">L6164_011772</name>
</gene>
<keyword evidence="2" id="KW-1185">Reference proteome</keyword>
<comment type="caution">
    <text evidence="1">The sequence shown here is derived from an EMBL/GenBank/DDBJ whole genome shotgun (WGS) entry which is preliminary data.</text>
</comment>
<name>A0ACB9P7C2_BAUVA</name>
<organism evidence="1 2">
    <name type="scientific">Bauhinia variegata</name>
    <name type="common">Purple orchid tree</name>
    <name type="synonym">Phanera variegata</name>
    <dbReference type="NCBI Taxonomy" id="167791"/>
    <lineage>
        <taxon>Eukaryota</taxon>
        <taxon>Viridiplantae</taxon>
        <taxon>Streptophyta</taxon>
        <taxon>Embryophyta</taxon>
        <taxon>Tracheophyta</taxon>
        <taxon>Spermatophyta</taxon>
        <taxon>Magnoliopsida</taxon>
        <taxon>eudicotyledons</taxon>
        <taxon>Gunneridae</taxon>
        <taxon>Pentapetalae</taxon>
        <taxon>rosids</taxon>
        <taxon>fabids</taxon>
        <taxon>Fabales</taxon>
        <taxon>Fabaceae</taxon>
        <taxon>Cercidoideae</taxon>
        <taxon>Cercideae</taxon>
        <taxon>Bauhiniinae</taxon>
        <taxon>Bauhinia</taxon>
    </lineage>
</organism>
<evidence type="ECO:0000313" key="1">
    <source>
        <dbReference type="EMBL" id="KAI4344558.1"/>
    </source>
</evidence>
<reference evidence="1 2" key="1">
    <citation type="journal article" date="2022" name="DNA Res.">
        <title>Chromosomal-level genome assembly of the orchid tree Bauhinia variegata (Leguminosae; Cercidoideae) supports the allotetraploid origin hypothesis of Bauhinia.</title>
        <authorList>
            <person name="Zhong Y."/>
            <person name="Chen Y."/>
            <person name="Zheng D."/>
            <person name="Pang J."/>
            <person name="Liu Y."/>
            <person name="Luo S."/>
            <person name="Meng S."/>
            <person name="Qian L."/>
            <person name="Wei D."/>
            <person name="Dai S."/>
            <person name="Zhou R."/>
        </authorList>
    </citation>
    <scope>NUCLEOTIDE SEQUENCE [LARGE SCALE GENOMIC DNA]</scope>
    <source>
        <strain evidence="1">BV-YZ2020</strain>
    </source>
</reference>
<dbReference type="EMBL" id="CM039430">
    <property type="protein sequence ID" value="KAI4344558.1"/>
    <property type="molecule type" value="Genomic_DNA"/>
</dbReference>
<protein>
    <submittedName>
        <fullName evidence="1">Uncharacterized protein</fullName>
    </submittedName>
</protein>
<evidence type="ECO:0000313" key="2">
    <source>
        <dbReference type="Proteomes" id="UP000828941"/>
    </source>
</evidence>
<accession>A0ACB9P7C2</accession>
<dbReference type="Proteomes" id="UP000828941">
    <property type="component" value="Chromosome 5"/>
</dbReference>